<organism evidence="1 2">
    <name type="scientific">Rhipicephalus sanguineus</name>
    <name type="common">Brown dog tick</name>
    <name type="synonym">Ixodes sanguineus</name>
    <dbReference type="NCBI Taxonomy" id="34632"/>
    <lineage>
        <taxon>Eukaryota</taxon>
        <taxon>Metazoa</taxon>
        <taxon>Ecdysozoa</taxon>
        <taxon>Arthropoda</taxon>
        <taxon>Chelicerata</taxon>
        <taxon>Arachnida</taxon>
        <taxon>Acari</taxon>
        <taxon>Parasitiformes</taxon>
        <taxon>Ixodida</taxon>
        <taxon>Ixodoidea</taxon>
        <taxon>Ixodidae</taxon>
        <taxon>Rhipicephalinae</taxon>
        <taxon>Rhipicephalus</taxon>
        <taxon>Rhipicephalus</taxon>
    </lineage>
</organism>
<sequence>MNVLCSHLLSLPEGRLQYLDDERDLSLPKVRDKPERMAVGDIRGYLMRMPSLRRHLECVAHIYCFLVEQGAIQPWELYRINRRGNHAALVGDVLDSFLRRDSGCCTKITSTFSCTCLLTPDEEGWMVHTPCFFCIWPAPSCVAVHQPPPGYSPIASRALLQILGEQPDAFRCGIYQDLNEAHDAARRLIR</sequence>
<comment type="caution">
    <text evidence="1">The sequence shown here is derived from an EMBL/GenBank/DDBJ whole genome shotgun (WGS) entry which is preliminary data.</text>
</comment>
<dbReference type="AlphaFoldDB" id="A0A9D4PLQ4"/>
<dbReference type="EMBL" id="JABSTV010001252">
    <property type="protein sequence ID" value="KAH7946959.1"/>
    <property type="molecule type" value="Genomic_DNA"/>
</dbReference>
<dbReference type="Proteomes" id="UP000821837">
    <property type="component" value="Chromosome 6"/>
</dbReference>
<reference evidence="1" key="2">
    <citation type="submission" date="2021-09" db="EMBL/GenBank/DDBJ databases">
        <authorList>
            <person name="Jia N."/>
            <person name="Wang J."/>
            <person name="Shi W."/>
            <person name="Du L."/>
            <person name="Sun Y."/>
            <person name="Zhan W."/>
            <person name="Jiang J."/>
            <person name="Wang Q."/>
            <person name="Zhang B."/>
            <person name="Ji P."/>
            <person name="Sakyi L.B."/>
            <person name="Cui X."/>
            <person name="Yuan T."/>
            <person name="Jiang B."/>
            <person name="Yang W."/>
            <person name="Lam T.T.-Y."/>
            <person name="Chang Q."/>
            <person name="Ding S."/>
            <person name="Wang X."/>
            <person name="Zhu J."/>
            <person name="Ruan X."/>
            <person name="Zhao L."/>
            <person name="Wei J."/>
            <person name="Que T."/>
            <person name="Du C."/>
            <person name="Cheng J."/>
            <person name="Dai P."/>
            <person name="Han X."/>
            <person name="Huang E."/>
            <person name="Gao Y."/>
            <person name="Liu J."/>
            <person name="Shao H."/>
            <person name="Ye R."/>
            <person name="Li L."/>
            <person name="Wei W."/>
            <person name="Wang X."/>
            <person name="Wang C."/>
            <person name="Huo Q."/>
            <person name="Li W."/>
            <person name="Guo W."/>
            <person name="Chen H."/>
            <person name="Chen S."/>
            <person name="Zhou L."/>
            <person name="Zhou L."/>
            <person name="Ni X."/>
            <person name="Tian J."/>
            <person name="Zhou Y."/>
            <person name="Sheng Y."/>
            <person name="Liu T."/>
            <person name="Pan Y."/>
            <person name="Xia L."/>
            <person name="Li J."/>
            <person name="Zhao F."/>
            <person name="Cao W."/>
        </authorList>
    </citation>
    <scope>NUCLEOTIDE SEQUENCE</scope>
    <source>
        <strain evidence="1">Rsan-2018</strain>
        <tissue evidence="1">Larvae</tissue>
    </source>
</reference>
<protein>
    <submittedName>
        <fullName evidence="1">Uncharacterized protein</fullName>
    </submittedName>
</protein>
<gene>
    <name evidence="1" type="ORF">HPB52_006357</name>
</gene>
<evidence type="ECO:0000313" key="2">
    <source>
        <dbReference type="Proteomes" id="UP000821837"/>
    </source>
</evidence>
<keyword evidence="2" id="KW-1185">Reference proteome</keyword>
<evidence type="ECO:0000313" key="1">
    <source>
        <dbReference type="EMBL" id="KAH7946959.1"/>
    </source>
</evidence>
<proteinExistence type="predicted"/>
<name>A0A9D4PLQ4_RHISA</name>
<accession>A0A9D4PLQ4</accession>
<reference evidence="1" key="1">
    <citation type="journal article" date="2020" name="Cell">
        <title>Large-Scale Comparative Analyses of Tick Genomes Elucidate Their Genetic Diversity and Vector Capacities.</title>
        <authorList>
            <consortium name="Tick Genome and Microbiome Consortium (TIGMIC)"/>
            <person name="Jia N."/>
            <person name="Wang J."/>
            <person name="Shi W."/>
            <person name="Du L."/>
            <person name="Sun Y."/>
            <person name="Zhan W."/>
            <person name="Jiang J.F."/>
            <person name="Wang Q."/>
            <person name="Zhang B."/>
            <person name="Ji P."/>
            <person name="Bell-Sakyi L."/>
            <person name="Cui X.M."/>
            <person name="Yuan T.T."/>
            <person name="Jiang B.G."/>
            <person name="Yang W.F."/>
            <person name="Lam T.T."/>
            <person name="Chang Q.C."/>
            <person name="Ding S.J."/>
            <person name="Wang X.J."/>
            <person name="Zhu J.G."/>
            <person name="Ruan X.D."/>
            <person name="Zhao L."/>
            <person name="Wei J.T."/>
            <person name="Ye R.Z."/>
            <person name="Que T.C."/>
            <person name="Du C.H."/>
            <person name="Zhou Y.H."/>
            <person name="Cheng J.X."/>
            <person name="Dai P.F."/>
            <person name="Guo W.B."/>
            <person name="Han X.H."/>
            <person name="Huang E.J."/>
            <person name="Li L.F."/>
            <person name="Wei W."/>
            <person name="Gao Y.C."/>
            <person name="Liu J.Z."/>
            <person name="Shao H.Z."/>
            <person name="Wang X."/>
            <person name="Wang C.C."/>
            <person name="Yang T.C."/>
            <person name="Huo Q.B."/>
            <person name="Li W."/>
            <person name="Chen H.Y."/>
            <person name="Chen S.E."/>
            <person name="Zhou L.G."/>
            <person name="Ni X.B."/>
            <person name="Tian J.H."/>
            <person name="Sheng Y."/>
            <person name="Liu T."/>
            <person name="Pan Y.S."/>
            <person name="Xia L.Y."/>
            <person name="Li J."/>
            <person name="Zhao F."/>
            <person name="Cao W.C."/>
        </authorList>
    </citation>
    <scope>NUCLEOTIDE SEQUENCE</scope>
    <source>
        <strain evidence="1">Rsan-2018</strain>
    </source>
</reference>